<reference evidence="2 3" key="1">
    <citation type="journal article" date="2010" name="Proc. Natl. Acad. Sci. U.S.A.">
        <title>Insights into evolution of multicellular fungi from the assembled chromosomes of the mushroom Coprinopsis cinerea (Coprinus cinereus).</title>
        <authorList>
            <person name="Stajich J.E."/>
            <person name="Wilke S.K."/>
            <person name="Ahren D."/>
            <person name="Au C.H."/>
            <person name="Birren B.W."/>
            <person name="Borodovsky M."/>
            <person name="Burns C."/>
            <person name="Canback B."/>
            <person name="Casselton L.A."/>
            <person name="Cheng C.K."/>
            <person name="Deng J."/>
            <person name="Dietrich F.S."/>
            <person name="Fargo D.C."/>
            <person name="Farman M.L."/>
            <person name="Gathman A.C."/>
            <person name="Goldberg J."/>
            <person name="Guigo R."/>
            <person name="Hoegger P.J."/>
            <person name="Hooker J.B."/>
            <person name="Huggins A."/>
            <person name="James T.Y."/>
            <person name="Kamada T."/>
            <person name="Kilaru S."/>
            <person name="Kodira C."/>
            <person name="Kues U."/>
            <person name="Kupfer D."/>
            <person name="Kwan H.S."/>
            <person name="Lomsadze A."/>
            <person name="Li W."/>
            <person name="Lilly W.W."/>
            <person name="Ma L.J."/>
            <person name="Mackey A.J."/>
            <person name="Manning G."/>
            <person name="Martin F."/>
            <person name="Muraguchi H."/>
            <person name="Natvig D.O."/>
            <person name="Palmerini H."/>
            <person name="Ramesh M.A."/>
            <person name="Rehmeyer C.J."/>
            <person name="Roe B.A."/>
            <person name="Shenoy N."/>
            <person name="Stanke M."/>
            <person name="Ter-Hovhannisyan V."/>
            <person name="Tunlid A."/>
            <person name="Velagapudi R."/>
            <person name="Vision T.J."/>
            <person name="Zeng Q."/>
            <person name="Zolan M.E."/>
            <person name="Pukkila P.J."/>
        </authorList>
    </citation>
    <scope>NUCLEOTIDE SEQUENCE [LARGE SCALE GENOMIC DNA]</scope>
    <source>
        <strain evidence="3">Okayama-7 / 130 / ATCC MYA-4618 / FGSC 9003</strain>
    </source>
</reference>
<dbReference type="EMBL" id="AACS02000005">
    <property type="protein sequence ID" value="EFI27610.1"/>
    <property type="molecule type" value="Genomic_DNA"/>
</dbReference>
<dbReference type="AlphaFoldDB" id="D6RMY4"/>
<dbReference type="Proteomes" id="UP000001861">
    <property type="component" value="Unassembled WGS sequence"/>
</dbReference>
<dbReference type="VEuPathDB" id="FungiDB:CC1G_14536"/>
<dbReference type="RefSeq" id="XP_002911104.1">
    <property type="nucleotide sequence ID" value="XM_002911058.1"/>
</dbReference>
<comment type="caution">
    <text evidence="2">The sequence shown here is derived from an EMBL/GenBank/DDBJ whole genome shotgun (WGS) entry which is preliminary data.</text>
</comment>
<name>D6RMY4_COPC7</name>
<dbReference type="InParanoid" id="D6RMY4"/>
<evidence type="ECO:0000313" key="3">
    <source>
        <dbReference type="Proteomes" id="UP000001861"/>
    </source>
</evidence>
<feature type="compositionally biased region" description="Basic residues" evidence="1">
    <location>
        <begin position="1"/>
        <end position="12"/>
    </location>
</feature>
<organism evidence="2 3">
    <name type="scientific">Coprinopsis cinerea (strain Okayama-7 / 130 / ATCC MYA-4618 / FGSC 9003)</name>
    <name type="common">Inky cap fungus</name>
    <name type="synonym">Hormographiella aspergillata</name>
    <dbReference type="NCBI Taxonomy" id="240176"/>
    <lineage>
        <taxon>Eukaryota</taxon>
        <taxon>Fungi</taxon>
        <taxon>Dikarya</taxon>
        <taxon>Basidiomycota</taxon>
        <taxon>Agaricomycotina</taxon>
        <taxon>Agaricomycetes</taxon>
        <taxon>Agaricomycetidae</taxon>
        <taxon>Agaricales</taxon>
        <taxon>Agaricineae</taxon>
        <taxon>Psathyrellaceae</taxon>
        <taxon>Coprinopsis</taxon>
    </lineage>
</organism>
<accession>D6RMY4</accession>
<dbReference type="HOGENOM" id="CLU_1938052_0_0_1"/>
<dbReference type="KEGG" id="cci:CC1G_14536"/>
<keyword evidence="3" id="KW-1185">Reference proteome</keyword>
<dbReference type="GeneID" id="9379200"/>
<gene>
    <name evidence="2" type="ORF">CC1G_14536</name>
</gene>
<proteinExistence type="predicted"/>
<feature type="region of interest" description="Disordered" evidence="1">
    <location>
        <begin position="88"/>
        <end position="107"/>
    </location>
</feature>
<evidence type="ECO:0000256" key="1">
    <source>
        <dbReference type="SAM" id="MobiDB-lite"/>
    </source>
</evidence>
<evidence type="ECO:0000313" key="2">
    <source>
        <dbReference type="EMBL" id="EFI27610.1"/>
    </source>
</evidence>
<dbReference type="STRING" id="240176.D6RMY4"/>
<sequence>MAFLRLSRRGRSRGLGEGDPPIYREPMISGLIQVLKSPRMMKKLCRSLELRRVFEVPSTLGPIFLLPRTMNSKERRWMIRVSTTYHRSSKENGLSAQDRGFDRPPRITRVPHLQQGEALAPNDTVDVFNE</sequence>
<feature type="region of interest" description="Disordered" evidence="1">
    <location>
        <begin position="1"/>
        <end position="21"/>
    </location>
</feature>
<protein>
    <submittedName>
        <fullName evidence="2">Uncharacterized protein</fullName>
    </submittedName>
</protein>